<organism evidence="1 2">
    <name type="scientific">Streptomyces levis</name>
    <dbReference type="NCBI Taxonomy" id="285566"/>
    <lineage>
        <taxon>Bacteria</taxon>
        <taxon>Bacillati</taxon>
        <taxon>Actinomycetota</taxon>
        <taxon>Actinomycetes</taxon>
        <taxon>Kitasatosporales</taxon>
        <taxon>Streptomycetaceae</taxon>
        <taxon>Streptomyces</taxon>
    </lineage>
</organism>
<comment type="caution">
    <text evidence="1">The sequence shown here is derived from an EMBL/GenBank/DDBJ whole genome shotgun (WGS) entry which is preliminary data.</text>
</comment>
<dbReference type="RefSeq" id="WP_344543090.1">
    <property type="nucleotide sequence ID" value="NZ_BAAATM010000022.1"/>
</dbReference>
<name>A0ABP6BHJ1_9ACTN</name>
<proteinExistence type="predicted"/>
<accession>A0ABP6BHJ1</accession>
<reference evidence="2" key="1">
    <citation type="journal article" date="2019" name="Int. J. Syst. Evol. Microbiol.">
        <title>The Global Catalogue of Microorganisms (GCM) 10K type strain sequencing project: providing services to taxonomists for standard genome sequencing and annotation.</title>
        <authorList>
            <consortium name="The Broad Institute Genomics Platform"/>
            <consortium name="The Broad Institute Genome Sequencing Center for Infectious Disease"/>
            <person name="Wu L."/>
            <person name="Ma J."/>
        </authorList>
    </citation>
    <scope>NUCLEOTIDE SEQUENCE [LARGE SCALE GENOMIC DNA]</scope>
    <source>
        <strain evidence="2">JCM 6924</strain>
    </source>
</reference>
<dbReference type="EMBL" id="BAAATM010000022">
    <property type="protein sequence ID" value="GAA2555284.1"/>
    <property type="molecule type" value="Genomic_DNA"/>
</dbReference>
<keyword evidence="2" id="KW-1185">Reference proteome</keyword>
<evidence type="ECO:0000313" key="1">
    <source>
        <dbReference type="EMBL" id="GAA2555284.1"/>
    </source>
</evidence>
<gene>
    <name evidence="1" type="ORF">GCM10010423_65640</name>
</gene>
<sequence length="95" mass="11054">MKAFQVEPGMFLDLEGIQIPALDGGMASRRHVPNWVLNVRVARKYVYLTLGDFRVWKVEKTYELNTRKPYCFCDSKTRAKISFFCPEHEPLNVSV</sequence>
<protein>
    <submittedName>
        <fullName evidence="1">Uncharacterized protein</fullName>
    </submittedName>
</protein>
<dbReference type="Proteomes" id="UP001501095">
    <property type="component" value="Unassembled WGS sequence"/>
</dbReference>
<evidence type="ECO:0000313" key="2">
    <source>
        <dbReference type="Proteomes" id="UP001501095"/>
    </source>
</evidence>